<evidence type="ECO:0000256" key="1">
    <source>
        <dbReference type="SAM" id="Phobius"/>
    </source>
</evidence>
<accession>A0A9J6ZE03</accession>
<feature type="transmembrane region" description="Helical" evidence="1">
    <location>
        <begin position="6"/>
        <end position="24"/>
    </location>
</feature>
<name>A0A9J6ZE03_9BACL</name>
<gene>
    <name evidence="2" type="ORF">NAG76_21080</name>
</gene>
<dbReference type="Proteomes" id="UP001056756">
    <property type="component" value="Chromosome"/>
</dbReference>
<feature type="transmembrane region" description="Helical" evidence="1">
    <location>
        <begin position="50"/>
        <end position="72"/>
    </location>
</feature>
<evidence type="ECO:0000313" key="2">
    <source>
        <dbReference type="EMBL" id="URN94284.1"/>
    </source>
</evidence>
<proteinExistence type="predicted"/>
<organism evidence="2 3">
    <name type="scientific">Candidatus Pristimantibacillus lignocellulolyticus</name>
    <dbReference type="NCBI Taxonomy" id="2994561"/>
    <lineage>
        <taxon>Bacteria</taxon>
        <taxon>Bacillati</taxon>
        <taxon>Bacillota</taxon>
        <taxon>Bacilli</taxon>
        <taxon>Bacillales</taxon>
        <taxon>Paenibacillaceae</taxon>
        <taxon>Candidatus Pristimantibacillus</taxon>
    </lineage>
</organism>
<sequence>MYWQAIWFGINILFVASLITTLFLHRSVSMARLEHAPETKIRKLTMIRSMLWGLTTVFFLGMSGAFLADMYYNG</sequence>
<protein>
    <submittedName>
        <fullName evidence="2">Uncharacterized protein</fullName>
    </submittedName>
</protein>
<keyword evidence="1" id="KW-0472">Membrane</keyword>
<dbReference type="KEGG" id="plig:NAG76_21080"/>
<evidence type="ECO:0000313" key="3">
    <source>
        <dbReference type="Proteomes" id="UP001056756"/>
    </source>
</evidence>
<dbReference type="EMBL" id="CP097899">
    <property type="protein sequence ID" value="URN94284.1"/>
    <property type="molecule type" value="Genomic_DNA"/>
</dbReference>
<reference evidence="2" key="1">
    <citation type="submission" date="2022-05" db="EMBL/GenBank/DDBJ databases">
        <title>Novel bacterial taxa in a minimal lignocellulolytic consortium and its capacity to transform plastics disclosed by genome-resolved metagenomics.</title>
        <authorList>
            <person name="Rodriguez C.A.D."/>
            <person name="Diaz-Garcia L."/>
            <person name="Herrera K."/>
            <person name="Tarazona N.A."/>
            <person name="Sproer C."/>
            <person name="Overmann J."/>
            <person name="Jimenez D.J."/>
        </authorList>
    </citation>
    <scope>NUCLEOTIDE SEQUENCE</scope>
    <source>
        <strain evidence="2">MAG5</strain>
    </source>
</reference>
<keyword evidence="1" id="KW-1133">Transmembrane helix</keyword>
<keyword evidence="1" id="KW-0812">Transmembrane</keyword>
<dbReference type="AlphaFoldDB" id="A0A9J6ZE03"/>